<proteinExistence type="predicted"/>
<dbReference type="RefSeq" id="WP_094862428.1">
    <property type="nucleotide sequence ID" value="NZ_NKYE01000005.1"/>
</dbReference>
<dbReference type="InParanoid" id="A0A263D588"/>
<accession>A0A263D588</accession>
<comment type="caution">
    <text evidence="3">The sequence shown here is derived from an EMBL/GenBank/DDBJ whole genome shotgun (WGS) entry which is preliminary data.</text>
</comment>
<gene>
    <name evidence="3" type="ORF">CFN78_10075</name>
</gene>
<organism evidence="3 4">
    <name type="scientific">Amycolatopsis antarctica</name>
    <dbReference type="NCBI Taxonomy" id="1854586"/>
    <lineage>
        <taxon>Bacteria</taxon>
        <taxon>Bacillati</taxon>
        <taxon>Actinomycetota</taxon>
        <taxon>Actinomycetes</taxon>
        <taxon>Pseudonocardiales</taxon>
        <taxon>Pseudonocardiaceae</taxon>
        <taxon>Amycolatopsis</taxon>
    </lineage>
</organism>
<protein>
    <recommendedName>
        <fullName evidence="5">DUF3558 domain-containing protein</fullName>
    </recommendedName>
</protein>
<dbReference type="EMBL" id="NKYE01000005">
    <property type="protein sequence ID" value="OZM73208.1"/>
    <property type="molecule type" value="Genomic_DNA"/>
</dbReference>
<evidence type="ECO:0008006" key="5">
    <source>
        <dbReference type="Google" id="ProtNLM"/>
    </source>
</evidence>
<feature type="region of interest" description="Disordered" evidence="1">
    <location>
        <begin position="30"/>
        <end position="63"/>
    </location>
</feature>
<sequence>MTGSLSNRKRALLMVGAVSAGVLALGCSVEKSGQPAVPPSQPSASESSGPPPGPSSGGTKAPAVQEPIDTAKYEGDACASLTNAQQQEFGVNDAGRLQEFPGSDDTNCSWNTGANNDVTIGVTYNTSIDNGLSNLYELDETGHWDAGYFEPTEVSGYPAVFQSINDDRPGGGCGLSVAVTDQVFFTSIIQGRPGQDGCKAAENVAEAVIETIKQGA</sequence>
<reference evidence="3 4" key="1">
    <citation type="submission" date="2017-07" db="EMBL/GenBank/DDBJ databases">
        <title>Amycolatopsis antarcticus sp. nov., isolated from the surface of an Antarcticus brown macroalga.</title>
        <authorList>
            <person name="Wang J."/>
            <person name="Leiva S."/>
            <person name="Huang J."/>
            <person name="Huang Y."/>
        </authorList>
    </citation>
    <scope>NUCLEOTIDE SEQUENCE [LARGE SCALE GENOMIC DNA]</scope>
    <source>
        <strain evidence="3 4">AU-G6</strain>
    </source>
</reference>
<keyword evidence="2" id="KW-0732">Signal</keyword>
<feature type="chain" id="PRO_5039362834" description="DUF3558 domain-containing protein" evidence="2">
    <location>
        <begin position="25"/>
        <end position="216"/>
    </location>
</feature>
<evidence type="ECO:0000313" key="3">
    <source>
        <dbReference type="EMBL" id="OZM73208.1"/>
    </source>
</evidence>
<dbReference type="InterPro" id="IPR024520">
    <property type="entry name" value="DUF3558"/>
</dbReference>
<keyword evidence="4" id="KW-1185">Reference proteome</keyword>
<dbReference type="OrthoDB" id="3697076at2"/>
<evidence type="ECO:0000256" key="2">
    <source>
        <dbReference type="SAM" id="SignalP"/>
    </source>
</evidence>
<evidence type="ECO:0000256" key="1">
    <source>
        <dbReference type="SAM" id="MobiDB-lite"/>
    </source>
</evidence>
<evidence type="ECO:0000313" key="4">
    <source>
        <dbReference type="Proteomes" id="UP000242444"/>
    </source>
</evidence>
<dbReference type="Proteomes" id="UP000242444">
    <property type="component" value="Unassembled WGS sequence"/>
</dbReference>
<dbReference type="Pfam" id="PF12079">
    <property type="entry name" value="DUF3558"/>
    <property type="match status" value="1"/>
</dbReference>
<dbReference type="AlphaFoldDB" id="A0A263D588"/>
<name>A0A263D588_9PSEU</name>
<feature type="signal peptide" evidence="2">
    <location>
        <begin position="1"/>
        <end position="24"/>
    </location>
</feature>